<evidence type="ECO:0000313" key="2">
    <source>
        <dbReference type="EMBL" id="TFV45634.1"/>
    </source>
</evidence>
<comment type="caution">
    <text evidence="2">The sequence shown here is derived from an EMBL/GenBank/DDBJ whole genome shotgun (WGS) entry which is preliminary data.</text>
</comment>
<reference evidence="2 3" key="1">
    <citation type="submission" date="2019-03" db="EMBL/GenBank/DDBJ databases">
        <title>Bradyrhizobium diversity isolated from nodules of Chamaecrista fasciculata.</title>
        <authorList>
            <person name="Klepa M.S."/>
            <person name="Urquiaga M.O."/>
            <person name="Hungria M."/>
            <person name="Delamuta J.R."/>
        </authorList>
    </citation>
    <scope>NUCLEOTIDE SEQUENCE [LARGE SCALE GENOMIC DNA]</scope>
    <source>
        <strain evidence="2 3">CNPSo 3448</strain>
    </source>
</reference>
<sequence length="140" mass="15280">MNDAPARRIDERGMLAGRSERLPRPSIAEFAGGGIRNLGRCEWAKRDQITASLRAEDSATFSAVMPRLDRGIQYAAASPHPTGVFGILGRPVKPGADKRRKRTQPLNAPRTPSAWSRPVSARAWRSPAARCPSRRSGPGR</sequence>
<dbReference type="EMBL" id="SPQT01000014">
    <property type="protein sequence ID" value="TFV45634.1"/>
    <property type="molecule type" value="Genomic_DNA"/>
</dbReference>
<feature type="region of interest" description="Disordered" evidence="1">
    <location>
        <begin position="79"/>
        <end position="140"/>
    </location>
</feature>
<feature type="compositionally biased region" description="Low complexity" evidence="1">
    <location>
        <begin position="112"/>
        <end position="140"/>
    </location>
</feature>
<name>A0A4Y9LSW3_9BRAD</name>
<evidence type="ECO:0000313" key="3">
    <source>
        <dbReference type="Proteomes" id="UP000297966"/>
    </source>
</evidence>
<feature type="region of interest" description="Disordered" evidence="1">
    <location>
        <begin position="1"/>
        <end position="20"/>
    </location>
</feature>
<keyword evidence="3" id="KW-1185">Reference proteome</keyword>
<accession>A0A4Y9LSW3</accession>
<dbReference type="Proteomes" id="UP000297966">
    <property type="component" value="Unassembled WGS sequence"/>
</dbReference>
<protein>
    <submittedName>
        <fullName evidence="2">Uncharacterized protein</fullName>
    </submittedName>
</protein>
<proteinExistence type="predicted"/>
<organism evidence="2 3">
    <name type="scientific">Bradyrhizobium niftali</name>
    <dbReference type="NCBI Taxonomy" id="2560055"/>
    <lineage>
        <taxon>Bacteria</taxon>
        <taxon>Pseudomonadati</taxon>
        <taxon>Pseudomonadota</taxon>
        <taxon>Alphaproteobacteria</taxon>
        <taxon>Hyphomicrobiales</taxon>
        <taxon>Nitrobacteraceae</taxon>
        <taxon>Bradyrhizobium</taxon>
    </lineage>
</organism>
<evidence type="ECO:0000256" key="1">
    <source>
        <dbReference type="SAM" id="MobiDB-lite"/>
    </source>
</evidence>
<dbReference type="OrthoDB" id="8256622at2"/>
<gene>
    <name evidence="2" type="ORF">E4K65_23820</name>
</gene>
<dbReference type="AlphaFoldDB" id="A0A4Y9LSW3"/>